<keyword evidence="3" id="KW-1185">Reference proteome</keyword>
<gene>
    <name evidence="2" type="ORF">DEO27_016355</name>
</gene>
<sequence length="422" mass="47269">MKPKYLLISLLILFPFILQAQSNFKPGYVITINGQTIQGFINEKEWDTNPAIITFKTALSGAEVKDYTPNNISYFEITNSVAYQRYSGFISTDETNTAKLSTGRDSSKKQDVVFLKLQQKGPNVSLYSYNDAIKMRYFITDNKAGKTAELIFRQYFLPEMSTTTHSENEYVPQLYDLAAKYNPGSAELKRLIENARYSLSDLKKVSQQINNLSVDNTHYGTSPSIDFFVGAGADATTYTYSGAAPFLYSIPNKTSVAPFITAGLNFYPNYDAGRFAFRAEILYTSSSYESQVDLYYAQPEKPKGTYRLKQHEIGLGPEVLYFIYNTKDLKVYLGAGLLINLASYSGNTTTNNADASQVMVNVIQLDKRWLSYPVKAGLLINKKLEVALSYAFPSSITDIASNSPYKYALKVSSIKGGLNYHF</sequence>
<dbReference type="OrthoDB" id="677565at2"/>
<dbReference type="EMBL" id="CP043450">
    <property type="protein sequence ID" value="QEM11530.1"/>
    <property type="molecule type" value="Genomic_DNA"/>
</dbReference>
<protein>
    <recommendedName>
        <fullName evidence="4">Outer membrane protein beta-barrel domain-containing protein</fullName>
    </recommendedName>
</protein>
<dbReference type="SUPFAM" id="SSF56925">
    <property type="entry name" value="OMPA-like"/>
    <property type="match status" value="1"/>
</dbReference>
<dbReference type="RefSeq" id="WP_112567987.1">
    <property type="nucleotide sequence ID" value="NZ_CP043450.1"/>
</dbReference>
<reference evidence="2" key="1">
    <citation type="submission" date="2019-08" db="EMBL/GenBank/DDBJ databases">
        <title>Comparative genome analysis confer to the adaptation heavy metal polluted environment.</title>
        <authorList>
            <person name="Li Y."/>
        </authorList>
    </citation>
    <scope>NUCLEOTIDE SEQUENCE [LARGE SCALE GENOMIC DNA]</scope>
    <source>
        <strain evidence="2">P1</strain>
    </source>
</reference>
<dbReference type="InterPro" id="IPR011250">
    <property type="entry name" value="OMP/PagP_B-barrel"/>
</dbReference>
<dbReference type="Proteomes" id="UP000251402">
    <property type="component" value="Chromosome"/>
</dbReference>
<evidence type="ECO:0000313" key="3">
    <source>
        <dbReference type="Proteomes" id="UP000251402"/>
    </source>
</evidence>
<organism evidence="2 3">
    <name type="scientific">Mucilaginibacter rubeus</name>
    <dbReference type="NCBI Taxonomy" id="2027860"/>
    <lineage>
        <taxon>Bacteria</taxon>
        <taxon>Pseudomonadati</taxon>
        <taxon>Bacteroidota</taxon>
        <taxon>Sphingobacteriia</taxon>
        <taxon>Sphingobacteriales</taxon>
        <taxon>Sphingobacteriaceae</taxon>
        <taxon>Mucilaginibacter</taxon>
    </lineage>
</organism>
<keyword evidence="1" id="KW-0732">Signal</keyword>
<proteinExistence type="predicted"/>
<evidence type="ECO:0000256" key="1">
    <source>
        <dbReference type="SAM" id="SignalP"/>
    </source>
</evidence>
<feature type="chain" id="PRO_5022834798" description="Outer membrane protein beta-barrel domain-containing protein" evidence="1">
    <location>
        <begin position="21"/>
        <end position="422"/>
    </location>
</feature>
<feature type="signal peptide" evidence="1">
    <location>
        <begin position="1"/>
        <end position="20"/>
    </location>
</feature>
<evidence type="ECO:0008006" key="4">
    <source>
        <dbReference type="Google" id="ProtNLM"/>
    </source>
</evidence>
<evidence type="ECO:0000313" key="2">
    <source>
        <dbReference type="EMBL" id="QEM11530.1"/>
    </source>
</evidence>
<accession>A0A5C1I2J0</accession>
<name>A0A5C1I2J0_9SPHI</name>
<dbReference type="AlphaFoldDB" id="A0A5C1I2J0"/>
<dbReference type="KEGG" id="mrub:DEO27_016355"/>